<accession>A0A4U0GVL2</accession>
<gene>
    <name evidence="1" type="ORF">FAZ19_19265</name>
</gene>
<dbReference type="InterPro" id="IPR025368">
    <property type="entry name" value="DUF4272"/>
</dbReference>
<dbReference type="Proteomes" id="UP000309872">
    <property type="component" value="Unassembled WGS sequence"/>
</dbReference>
<name>A0A4U0GVL2_9SPHI</name>
<protein>
    <submittedName>
        <fullName evidence="1">DUF4272 domain-containing protein</fullName>
    </submittedName>
</protein>
<dbReference type="Pfam" id="PF14094">
    <property type="entry name" value="DUF4272"/>
    <property type="match status" value="1"/>
</dbReference>
<dbReference type="OrthoDB" id="4399984at2"/>
<keyword evidence="2" id="KW-1185">Reference proteome</keyword>
<dbReference type="EMBL" id="SUKA01000007">
    <property type="protein sequence ID" value="TJY62614.1"/>
    <property type="molecule type" value="Genomic_DNA"/>
</dbReference>
<comment type="caution">
    <text evidence="1">The sequence shown here is derived from an EMBL/GenBank/DDBJ whole genome shotgun (WGS) entry which is preliminary data.</text>
</comment>
<reference evidence="1 2" key="1">
    <citation type="submission" date="2019-04" db="EMBL/GenBank/DDBJ databases">
        <title>Sphingobacterium olei sp. nov., isolated from oil-contaminated soil.</title>
        <authorList>
            <person name="Liu B."/>
        </authorList>
    </citation>
    <scope>NUCLEOTIDE SEQUENCE [LARGE SCALE GENOMIC DNA]</scope>
    <source>
        <strain evidence="1 2">Y3L14</strain>
    </source>
</reference>
<evidence type="ECO:0000313" key="2">
    <source>
        <dbReference type="Proteomes" id="UP000309872"/>
    </source>
</evidence>
<proteinExistence type="predicted"/>
<sequence length="228" mass="26870">MGLLNLFARENNNSKSPLQRKQASEKILKQLGIPYIDHLPYIESEEEAKIRTAQDITKRVLILAYLLYILEVPQQKDNITNYFKEYDIWDHVSPDERRLLELDNWDEQDKTNVSWRAESLWVLLWSIRLVDKLTLKDDFVNAQAIIEKLPEFLSDPSEFIRQVRIRATVDILDFSDLIYRAHWAVRNAYLEGKPAPADLSSSTVMERHYAINWITFQADEWDEVTTDT</sequence>
<dbReference type="AlphaFoldDB" id="A0A4U0GVL2"/>
<dbReference type="RefSeq" id="WP_136822401.1">
    <property type="nucleotide sequence ID" value="NZ_BMJX01000007.1"/>
</dbReference>
<organism evidence="1 2">
    <name type="scientific">Sphingobacterium alkalisoli</name>
    <dbReference type="NCBI Taxonomy" id="1874115"/>
    <lineage>
        <taxon>Bacteria</taxon>
        <taxon>Pseudomonadati</taxon>
        <taxon>Bacteroidota</taxon>
        <taxon>Sphingobacteriia</taxon>
        <taxon>Sphingobacteriales</taxon>
        <taxon>Sphingobacteriaceae</taxon>
        <taxon>Sphingobacterium</taxon>
    </lineage>
</organism>
<evidence type="ECO:0000313" key="1">
    <source>
        <dbReference type="EMBL" id="TJY62614.1"/>
    </source>
</evidence>